<reference evidence="11" key="1">
    <citation type="submission" date="2021-03" db="EMBL/GenBank/DDBJ databases">
        <title>Draft genome sequence of rust myrtle Austropuccinia psidii MF-1, a brazilian biotype.</title>
        <authorList>
            <person name="Quecine M.C."/>
            <person name="Pachon D.M.R."/>
            <person name="Bonatelli M.L."/>
            <person name="Correr F.H."/>
            <person name="Franceschini L.M."/>
            <person name="Leite T.F."/>
            <person name="Margarido G.R.A."/>
            <person name="Almeida C.A."/>
            <person name="Ferrarezi J.A."/>
            <person name="Labate C.A."/>
        </authorList>
    </citation>
    <scope>NUCLEOTIDE SEQUENCE</scope>
    <source>
        <strain evidence="11">MF-1</strain>
    </source>
</reference>
<evidence type="ECO:0000256" key="2">
    <source>
        <dbReference type="ARBA" id="ARBA00006044"/>
    </source>
</evidence>
<keyword evidence="7 9" id="KW-0326">Glycosidase</keyword>
<evidence type="ECO:0000256" key="10">
    <source>
        <dbReference type="SAM" id="SignalP"/>
    </source>
</evidence>
<evidence type="ECO:0000256" key="7">
    <source>
        <dbReference type="ARBA" id="ARBA00023295"/>
    </source>
</evidence>
<dbReference type="Proteomes" id="UP000765509">
    <property type="component" value="Unassembled WGS sequence"/>
</dbReference>
<dbReference type="InterPro" id="IPR037019">
    <property type="entry name" value="Glyco_hydro_7_sf"/>
</dbReference>
<keyword evidence="3 10" id="KW-0732">Signal</keyword>
<evidence type="ECO:0000256" key="3">
    <source>
        <dbReference type="ARBA" id="ARBA00022729"/>
    </source>
</evidence>
<sequence>MRSTLAALFCSFFPFINAQKAGTLRPENQPPLTVKICNKEGCQPVLGSVTVDANWRHAHDGKGKNCYTGNLWSPELCPNGETCIKNC</sequence>
<dbReference type="GO" id="GO:0016162">
    <property type="term" value="F:cellulose 1,4-beta-cellobiosidase activity"/>
    <property type="evidence" value="ECO:0007669"/>
    <property type="project" value="UniProtKB-EC"/>
</dbReference>
<keyword evidence="5 9" id="KW-0136">Cellulose degradation</keyword>
<evidence type="ECO:0000256" key="4">
    <source>
        <dbReference type="ARBA" id="ARBA00022801"/>
    </source>
</evidence>
<dbReference type="EMBL" id="AVOT02049694">
    <property type="protein sequence ID" value="MBW0544853.1"/>
    <property type="molecule type" value="Genomic_DNA"/>
</dbReference>
<dbReference type="OrthoDB" id="163790at2759"/>
<comment type="catalytic activity">
    <reaction evidence="1">
        <text>Hydrolysis of (1-&gt;4)-beta-D-glucosidic linkages in cellulose and cellotetraose, releasing cellobiose from the non-reducing ends of the chains.</text>
        <dbReference type="EC" id="3.2.1.91"/>
    </reaction>
</comment>
<evidence type="ECO:0000256" key="5">
    <source>
        <dbReference type="ARBA" id="ARBA00023001"/>
    </source>
</evidence>
<keyword evidence="12" id="KW-1185">Reference proteome</keyword>
<dbReference type="PANTHER" id="PTHR33753:SF2">
    <property type="entry name" value="GLYCOSIDE HYDROLASE FAMILY 7 PROTEIN"/>
    <property type="match status" value="1"/>
</dbReference>
<dbReference type="GO" id="GO:0030245">
    <property type="term" value="P:cellulose catabolic process"/>
    <property type="evidence" value="ECO:0007669"/>
    <property type="project" value="UniProtKB-KW"/>
</dbReference>
<evidence type="ECO:0000256" key="9">
    <source>
        <dbReference type="RuleBase" id="RU361164"/>
    </source>
</evidence>
<keyword evidence="4 9" id="KW-0378">Hydrolase</keyword>
<dbReference type="InterPro" id="IPR001722">
    <property type="entry name" value="Glyco_hydro_7"/>
</dbReference>
<comment type="caution">
    <text evidence="11">The sequence shown here is derived from an EMBL/GenBank/DDBJ whole genome shotgun (WGS) entry which is preliminary data.</text>
</comment>
<evidence type="ECO:0000256" key="6">
    <source>
        <dbReference type="ARBA" id="ARBA00023277"/>
    </source>
</evidence>
<gene>
    <name evidence="11" type="ORF">O181_084568</name>
</gene>
<feature type="chain" id="PRO_5040273788" description="Glucanase" evidence="10">
    <location>
        <begin position="19"/>
        <end position="87"/>
    </location>
</feature>
<protein>
    <recommendedName>
        <fullName evidence="9">Glucanase</fullName>
        <ecNumber evidence="9">3.2.1.-</ecNumber>
    </recommendedName>
</protein>
<evidence type="ECO:0000256" key="8">
    <source>
        <dbReference type="ARBA" id="ARBA00023326"/>
    </source>
</evidence>
<comment type="similarity">
    <text evidence="2 9">Belongs to the glycosyl hydrolase 7 (cellulase C) family.</text>
</comment>
<name>A0A9Q3IKS2_9BASI</name>
<dbReference type="Pfam" id="PF00840">
    <property type="entry name" value="Glyco_hydro_7"/>
    <property type="match status" value="1"/>
</dbReference>
<dbReference type="AlphaFoldDB" id="A0A9Q3IKS2"/>
<organism evidence="11 12">
    <name type="scientific">Austropuccinia psidii MF-1</name>
    <dbReference type="NCBI Taxonomy" id="1389203"/>
    <lineage>
        <taxon>Eukaryota</taxon>
        <taxon>Fungi</taxon>
        <taxon>Dikarya</taxon>
        <taxon>Basidiomycota</taxon>
        <taxon>Pucciniomycotina</taxon>
        <taxon>Pucciniomycetes</taxon>
        <taxon>Pucciniales</taxon>
        <taxon>Sphaerophragmiaceae</taxon>
        <taxon>Austropuccinia</taxon>
    </lineage>
</organism>
<feature type="non-terminal residue" evidence="11">
    <location>
        <position position="87"/>
    </location>
</feature>
<evidence type="ECO:0000313" key="11">
    <source>
        <dbReference type="EMBL" id="MBW0544853.1"/>
    </source>
</evidence>
<dbReference type="SUPFAM" id="SSF49899">
    <property type="entry name" value="Concanavalin A-like lectins/glucanases"/>
    <property type="match status" value="1"/>
</dbReference>
<accession>A0A9Q3IKS2</accession>
<feature type="signal peptide" evidence="10">
    <location>
        <begin position="1"/>
        <end position="18"/>
    </location>
</feature>
<dbReference type="EC" id="3.2.1.-" evidence="9"/>
<keyword evidence="6" id="KW-0119">Carbohydrate metabolism</keyword>
<evidence type="ECO:0000313" key="12">
    <source>
        <dbReference type="Proteomes" id="UP000765509"/>
    </source>
</evidence>
<dbReference type="PANTHER" id="PTHR33753">
    <property type="entry name" value="1,4-BETA-D-GLUCAN CELLOBIOHYDROLASE B"/>
    <property type="match status" value="1"/>
</dbReference>
<dbReference type="Gene3D" id="2.70.100.10">
    <property type="entry name" value="Glycoside hydrolase, family 7, domain"/>
    <property type="match status" value="1"/>
</dbReference>
<dbReference type="PRINTS" id="PR00734">
    <property type="entry name" value="GLHYDRLASE7"/>
</dbReference>
<proteinExistence type="inferred from homology"/>
<keyword evidence="8 9" id="KW-0624">Polysaccharide degradation</keyword>
<dbReference type="InterPro" id="IPR013320">
    <property type="entry name" value="ConA-like_dom_sf"/>
</dbReference>
<evidence type="ECO:0000256" key="1">
    <source>
        <dbReference type="ARBA" id="ARBA00001641"/>
    </source>
</evidence>